<evidence type="ECO:0000256" key="1">
    <source>
        <dbReference type="SAM" id="MobiDB-lite"/>
    </source>
</evidence>
<accession>A0AAV1DI97</accession>
<dbReference type="SUPFAM" id="SSF56235">
    <property type="entry name" value="N-terminal nucleophile aminohydrolases (Ntn hydrolases)"/>
    <property type="match status" value="1"/>
</dbReference>
<name>A0AAV1DI97_OLDCO</name>
<gene>
    <name evidence="2" type="ORF">OLC1_LOCUS15789</name>
</gene>
<organism evidence="2 3">
    <name type="scientific">Oldenlandia corymbosa var. corymbosa</name>
    <dbReference type="NCBI Taxonomy" id="529605"/>
    <lineage>
        <taxon>Eukaryota</taxon>
        <taxon>Viridiplantae</taxon>
        <taxon>Streptophyta</taxon>
        <taxon>Embryophyta</taxon>
        <taxon>Tracheophyta</taxon>
        <taxon>Spermatophyta</taxon>
        <taxon>Magnoliopsida</taxon>
        <taxon>eudicotyledons</taxon>
        <taxon>Gunneridae</taxon>
        <taxon>Pentapetalae</taxon>
        <taxon>asterids</taxon>
        <taxon>lamiids</taxon>
        <taxon>Gentianales</taxon>
        <taxon>Rubiaceae</taxon>
        <taxon>Rubioideae</taxon>
        <taxon>Spermacoceae</taxon>
        <taxon>Hedyotis-Oldenlandia complex</taxon>
        <taxon>Oldenlandia</taxon>
    </lineage>
</organism>
<proteinExistence type="predicted"/>
<dbReference type="Proteomes" id="UP001161247">
    <property type="component" value="Chromosome 5"/>
</dbReference>
<feature type="compositionally biased region" description="Basic and acidic residues" evidence="1">
    <location>
        <begin position="1"/>
        <end position="18"/>
    </location>
</feature>
<feature type="region of interest" description="Disordered" evidence="1">
    <location>
        <begin position="1"/>
        <end position="20"/>
    </location>
</feature>
<protein>
    <submittedName>
        <fullName evidence="2">OLC1v1006840C1</fullName>
    </submittedName>
</protein>
<keyword evidence="3" id="KW-1185">Reference proteome</keyword>
<evidence type="ECO:0000313" key="3">
    <source>
        <dbReference type="Proteomes" id="UP001161247"/>
    </source>
</evidence>
<reference evidence="2" key="1">
    <citation type="submission" date="2023-03" db="EMBL/GenBank/DDBJ databases">
        <authorList>
            <person name="Julca I."/>
        </authorList>
    </citation>
    <scope>NUCLEOTIDE SEQUENCE</scope>
</reference>
<sequence>MEEKHISQEPTESRKMEMGDDLEDTVGTTVVGFTMRGGIIFVSDSLSHSSKTGEVKPNVKAQKILPLKFSLVGAGSGASKHVKSKLKGLLQEYGTLYCLESKDGNASKERYFCIGSGEGPMKRFREKPYKAADGRMRNWDVHQMTSDQAAEFCKEAICYVSLRDRGTGGHVSVYFLSRQTGECTKIVDEEDIEGLLDNQYPHLRREYQQMLAKKPRASFKAKK</sequence>
<dbReference type="Gene3D" id="3.60.20.10">
    <property type="entry name" value="Glutamine Phosphoribosylpyrophosphate, subunit 1, domain 1"/>
    <property type="match status" value="1"/>
</dbReference>
<dbReference type="EMBL" id="OX459122">
    <property type="protein sequence ID" value="CAI9107480.1"/>
    <property type="molecule type" value="Genomic_DNA"/>
</dbReference>
<dbReference type="InterPro" id="IPR029055">
    <property type="entry name" value="Ntn_hydrolases_N"/>
</dbReference>
<evidence type="ECO:0000313" key="2">
    <source>
        <dbReference type="EMBL" id="CAI9107480.1"/>
    </source>
</evidence>
<dbReference type="AlphaFoldDB" id="A0AAV1DI97"/>